<proteinExistence type="predicted"/>
<reference evidence="1 2" key="1">
    <citation type="submission" date="2017-06" db="EMBL/GenBank/DDBJ databases">
        <title>Cmopartive genomic analysis of Ambrosia Fusariam Clade fungi.</title>
        <authorList>
            <person name="Stajich J.E."/>
            <person name="Carrillo J."/>
            <person name="Kijimoto T."/>
            <person name="Eskalen A."/>
            <person name="O'Donnell K."/>
            <person name="Kasson M."/>
        </authorList>
    </citation>
    <scope>NUCLEOTIDE SEQUENCE [LARGE SCALE GENOMIC DNA]</scope>
    <source>
        <strain evidence="1 2">NRRL 20438</strain>
    </source>
</reference>
<gene>
    <name evidence="1" type="ORF">CDV31_014837</name>
</gene>
<comment type="caution">
    <text evidence="1">The sequence shown here is derived from an EMBL/GenBank/DDBJ whole genome shotgun (WGS) entry which is preliminary data.</text>
</comment>
<keyword evidence="2" id="KW-1185">Reference proteome</keyword>
<evidence type="ECO:0000313" key="2">
    <source>
        <dbReference type="Proteomes" id="UP000288429"/>
    </source>
</evidence>
<accession>A0A428SU22</accession>
<protein>
    <submittedName>
        <fullName evidence="1">Uncharacterized protein</fullName>
    </submittedName>
</protein>
<name>A0A428SU22_9HYPO</name>
<evidence type="ECO:0000313" key="1">
    <source>
        <dbReference type="EMBL" id="RSL93180.1"/>
    </source>
</evidence>
<dbReference type="EMBL" id="NIZV01000355">
    <property type="protein sequence ID" value="RSL93180.1"/>
    <property type="molecule type" value="Genomic_DNA"/>
</dbReference>
<dbReference type="AlphaFoldDB" id="A0A428SU22"/>
<organism evidence="1 2">
    <name type="scientific">Fusarium ambrosium</name>
    <dbReference type="NCBI Taxonomy" id="131363"/>
    <lineage>
        <taxon>Eukaryota</taxon>
        <taxon>Fungi</taxon>
        <taxon>Dikarya</taxon>
        <taxon>Ascomycota</taxon>
        <taxon>Pezizomycotina</taxon>
        <taxon>Sordariomycetes</taxon>
        <taxon>Hypocreomycetidae</taxon>
        <taxon>Hypocreales</taxon>
        <taxon>Nectriaceae</taxon>
        <taxon>Fusarium</taxon>
        <taxon>Fusarium solani species complex</taxon>
    </lineage>
</organism>
<dbReference type="Proteomes" id="UP000288429">
    <property type="component" value="Unassembled WGS sequence"/>
</dbReference>
<sequence>MAGTFTRCSGSVVRSLEALGEAKTGQIRINTVMTLLEHGADINAKNAAGEASFSLLQANGLFWHLPTQRD</sequence>